<feature type="transmembrane region" description="Helical" evidence="1">
    <location>
        <begin position="116"/>
        <end position="139"/>
    </location>
</feature>
<keyword evidence="1" id="KW-1133">Transmembrane helix</keyword>
<feature type="transmembrane region" description="Helical" evidence="1">
    <location>
        <begin position="243"/>
        <end position="261"/>
    </location>
</feature>
<sequence length="274" mass="30533">MFQHRSDQTPFSRALTLSEVVYHAVVRSVRSKHNNAVLALVINIFQSAMFVLAFYFLMSIIPGGRGNAVRGDFLLFMMSGVFLFMSHTKTMGAVVGADGPSSPMMQHAPMNTSIAILSAAIGALYVQTLSMLVILFIYHAAFQPITIEEPIAAFGMMLLAWISGAAIGLVLYVIKPWMPGIVGIITMIYQRSNMFFSGKMMLAGTLPGYMLPLFMWNPLFHTIDQARGHVFINYTATVTDWHYTAWITLIFGVIGMMGEFYTRRMASASWNARR</sequence>
<keyword evidence="1" id="KW-0812">Transmembrane</keyword>
<evidence type="ECO:0000313" key="3">
    <source>
        <dbReference type="Proteomes" id="UP000052022"/>
    </source>
</evidence>
<evidence type="ECO:0000256" key="1">
    <source>
        <dbReference type="SAM" id="Phobius"/>
    </source>
</evidence>
<dbReference type="AlphaFoldDB" id="A0A0N7M055"/>
<dbReference type="Proteomes" id="UP000052022">
    <property type="component" value="Unassembled WGS sequence"/>
</dbReference>
<dbReference type="OrthoDB" id="7835223at2"/>
<organism evidence="2 3">
    <name type="scientific">Tritonibacter multivorans</name>
    <dbReference type="NCBI Taxonomy" id="928856"/>
    <lineage>
        <taxon>Bacteria</taxon>
        <taxon>Pseudomonadati</taxon>
        <taxon>Pseudomonadota</taxon>
        <taxon>Alphaproteobacteria</taxon>
        <taxon>Rhodobacterales</taxon>
        <taxon>Paracoccaceae</taxon>
        <taxon>Tritonibacter</taxon>
    </lineage>
</organism>
<evidence type="ECO:0000313" key="2">
    <source>
        <dbReference type="EMBL" id="CUH79521.1"/>
    </source>
</evidence>
<gene>
    <name evidence="2" type="ORF">TRM7557_02438</name>
</gene>
<keyword evidence="3" id="KW-1185">Reference proteome</keyword>
<name>A0A0N7M055_9RHOB</name>
<feature type="transmembrane region" description="Helical" evidence="1">
    <location>
        <begin position="37"/>
        <end position="61"/>
    </location>
</feature>
<protein>
    <submittedName>
        <fullName evidence="2">Vi polysaccharide export inner membrane protein VexB</fullName>
    </submittedName>
</protein>
<proteinExistence type="predicted"/>
<feature type="transmembrane region" description="Helical" evidence="1">
    <location>
        <begin position="195"/>
        <end position="216"/>
    </location>
</feature>
<feature type="transmembrane region" description="Helical" evidence="1">
    <location>
        <begin position="73"/>
        <end position="95"/>
    </location>
</feature>
<accession>A0A0N7M055</accession>
<dbReference type="RefSeq" id="WP_058290467.1">
    <property type="nucleotide sequence ID" value="NZ_CYSD01000037.1"/>
</dbReference>
<keyword evidence="1" id="KW-0472">Membrane</keyword>
<feature type="transmembrane region" description="Helical" evidence="1">
    <location>
        <begin position="151"/>
        <end position="174"/>
    </location>
</feature>
<dbReference type="STRING" id="928856.SAMN04488049_101280"/>
<dbReference type="EMBL" id="CYSD01000037">
    <property type="protein sequence ID" value="CUH79521.1"/>
    <property type="molecule type" value="Genomic_DNA"/>
</dbReference>
<reference evidence="2 3" key="1">
    <citation type="submission" date="2015-09" db="EMBL/GenBank/DDBJ databases">
        <authorList>
            <consortium name="Swine Surveillance"/>
        </authorList>
    </citation>
    <scope>NUCLEOTIDE SEQUENCE [LARGE SCALE GENOMIC DNA]</scope>
    <source>
        <strain evidence="2 3">CECT 7557</strain>
    </source>
</reference>